<accession>A0ABY0IT66</accession>
<keyword evidence="2 3" id="KW-0732">Signal</keyword>
<feature type="chain" id="PRO_5046524264" evidence="3">
    <location>
        <begin position="34"/>
        <end position="662"/>
    </location>
</feature>
<evidence type="ECO:0000313" key="5">
    <source>
        <dbReference type="EMBL" id="RZT76567.1"/>
    </source>
</evidence>
<dbReference type="InterPro" id="IPR037061">
    <property type="entry name" value="Lytic_TGlycoase_superhlx_L_sf"/>
</dbReference>
<evidence type="ECO:0000256" key="2">
    <source>
        <dbReference type="ARBA" id="ARBA00022729"/>
    </source>
</evidence>
<feature type="domain" description="Transglycosylase SLT" evidence="4">
    <location>
        <begin position="492"/>
        <end position="596"/>
    </location>
</feature>
<dbReference type="Pfam" id="PF01464">
    <property type="entry name" value="SLT"/>
    <property type="match status" value="1"/>
</dbReference>
<comment type="similarity">
    <text evidence="1">Belongs to the transglycosylase Slt family.</text>
</comment>
<reference evidence="5 6" key="1">
    <citation type="submission" date="2019-02" db="EMBL/GenBank/DDBJ databases">
        <title>Genomic Encyclopedia of Type Strains, Phase IV (KMG-IV): sequencing the most valuable type-strain genomes for metagenomic binning, comparative biology and taxonomic classification.</title>
        <authorList>
            <person name="Goeker M."/>
        </authorList>
    </citation>
    <scope>NUCLEOTIDE SEQUENCE [LARGE SCALE GENOMIC DNA]</scope>
    <source>
        <strain evidence="5 6">DSM 21223</strain>
    </source>
</reference>
<dbReference type="Proteomes" id="UP000292136">
    <property type="component" value="Unassembled WGS sequence"/>
</dbReference>
<evidence type="ECO:0000256" key="1">
    <source>
        <dbReference type="ARBA" id="ARBA00007734"/>
    </source>
</evidence>
<dbReference type="RefSeq" id="WP_130459710.1">
    <property type="nucleotide sequence ID" value="NZ_SHKM01000002.1"/>
</dbReference>
<dbReference type="CDD" id="cd13401">
    <property type="entry name" value="Slt70-like"/>
    <property type="match status" value="1"/>
</dbReference>
<protein>
    <submittedName>
        <fullName evidence="5">Soluble lytic murein transglycosylase</fullName>
    </submittedName>
</protein>
<dbReference type="Gene3D" id="1.25.20.10">
    <property type="entry name" value="Bacterial muramidases"/>
    <property type="match status" value="1"/>
</dbReference>
<dbReference type="Gene3D" id="1.10.530.10">
    <property type="match status" value="1"/>
</dbReference>
<organism evidence="5 6">
    <name type="scientific">Azospira oryzae</name>
    <dbReference type="NCBI Taxonomy" id="146939"/>
    <lineage>
        <taxon>Bacteria</taxon>
        <taxon>Pseudomonadati</taxon>
        <taxon>Pseudomonadota</taxon>
        <taxon>Betaproteobacteria</taxon>
        <taxon>Rhodocyclales</taxon>
        <taxon>Rhodocyclaceae</taxon>
        <taxon>Azospira</taxon>
    </lineage>
</organism>
<comment type="caution">
    <text evidence="5">The sequence shown here is derived from an EMBL/GenBank/DDBJ whole genome shotgun (WGS) entry which is preliminary data.</text>
</comment>
<dbReference type="PANTHER" id="PTHR37423">
    <property type="entry name" value="SOLUBLE LYTIC MUREIN TRANSGLYCOSYLASE-RELATED"/>
    <property type="match status" value="1"/>
</dbReference>
<name>A0ABY0IT66_9RHOO</name>
<gene>
    <name evidence="5" type="ORF">EV678_2445</name>
</gene>
<sequence>MSPSPARPRFALRLTLCSALLGLCLGLNAPARAGSDEQFVAARDAFRAGDLNRLDRLAAELRDHELAPYVEYFQIRAQLEKADANTVAALNDFLARQDKTYIAEKLRGDWLRLLGKQQRWSEFEAEYPKISQADQDLACLSLQSRLARKDPKALDDALPLFRTLLEVPEPCNPVLDAVVAAQKVNSDDVWARIRRQFEINKLGAAWNTAQYLPVAQTPERKLWDQVTDKPLPFLVKLSGTSQRLQRELALLALQRVARNDPAMAAQRLDALESQLPPADRAWAWGQIGWQGAQRHYPEALDWYRRGSDLTPLSDEAQAWKVRAALRAQDWHLVRHAIEGMSPTQAADPSWTYWLGRAYKAAGRNDLAQPLFERIAGQPNFYGNLADDELGRPIKLPPQARPLSREELARVGDNLALRRALALFRANLRFEGTKEWSWALRGMDDRELLAAAEIARRSNIYDRAIAAADRTKNEHDYSLRYLSPFDEQVRPVARQQQLDDAWVYGLMRQESRFVTNARSSVGASGLMQLMPATARWVAKKIGLKDYDHGQVTNTDTNVLLGTSYMRMVMESLDNHPVLASAAYNAGPGRAQKWRAAKPIEGAIYAETIPFSETRDYVKKVMSNSVYYASLFNNGRPQSLKSRLGVVLPKGSGGENQPKPEDLP</sequence>
<keyword evidence="6" id="KW-1185">Reference proteome</keyword>
<evidence type="ECO:0000313" key="6">
    <source>
        <dbReference type="Proteomes" id="UP000292136"/>
    </source>
</evidence>
<dbReference type="SUPFAM" id="SSF53955">
    <property type="entry name" value="Lysozyme-like"/>
    <property type="match status" value="1"/>
</dbReference>
<dbReference type="Gene3D" id="1.10.1240.20">
    <property type="entry name" value="Lytic transglycosylase, superhelical linker domain"/>
    <property type="match status" value="1"/>
</dbReference>
<dbReference type="InterPro" id="IPR008939">
    <property type="entry name" value="Lytic_TGlycosylase_superhlx_U"/>
</dbReference>
<dbReference type="SUPFAM" id="SSF48435">
    <property type="entry name" value="Bacterial muramidases"/>
    <property type="match status" value="1"/>
</dbReference>
<feature type="signal peptide" evidence="3">
    <location>
        <begin position="1"/>
        <end position="33"/>
    </location>
</feature>
<dbReference type="EMBL" id="SHKM01000002">
    <property type="protein sequence ID" value="RZT76567.1"/>
    <property type="molecule type" value="Genomic_DNA"/>
</dbReference>
<evidence type="ECO:0000259" key="4">
    <source>
        <dbReference type="Pfam" id="PF01464"/>
    </source>
</evidence>
<dbReference type="PANTHER" id="PTHR37423:SF5">
    <property type="entry name" value="SOLUBLE LYTIC MUREIN TRANSGLYCOSYLASE"/>
    <property type="match status" value="1"/>
</dbReference>
<dbReference type="InterPro" id="IPR008258">
    <property type="entry name" value="Transglycosylase_SLT_dom_1"/>
</dbReference>
<dbReference type="InterPro" id="IPR023346">
    <property type="entry name" value="Lysozyme-like_dom_sf"/>
</dbReference>
<evidence type="ECO:0000256" key="3">
    <source>
        <dbReference type="SAM" id="SignalP"/>
    </source>
</evidence>
<proteinExistence type="inferred from homology"/>